<dbReference type="PANTHER" id="PTHR12771">
    <property type="entry name" value="ENGULFMENT AND CELL MOTILITY"/>
    <property type="match status" value="1"/>
</dbReference>
<dbReference type="EMBL" id="JBFOLJ010000005">
    <property type="protein sequence ID" value="KAL2536616.1"/>
    <property type="molecule type" value="Genomic_DNA"/>
</dbReference>
<dbReference type="Proteomes" id="UP001604277">
    <property type="component" value="Unassembled WGS sequence"/>
</dbReference>
<dbReference type="Pfam" id="PF04727">
    <property type="entry name" value="ELMO_CED12"/>
    <property type="match status" value="1"/>
</dbReference>
<dbReference type="AlphaFoldDB" id="A0ABD1VHB7"/>
<keyword evidence="3" id="KW-1185">Reference proteome</keyword>
<reference evidence="3" key="1">
    <citation type="submission" date="2024-07" db="EMBL/GenBank/DDBJ databases">
        <title>Two chromosome-level genome assemblies of Korean endemic species Abeliophyllum distichum and Forsythia ovata (Oleaceae).</title>
        <authorList>
            <person name="Jang H."/>
        </authorList>
    </citation>
    <scope>NUCLEOTIDE SEQUENCE [LARGE SCALE GENOMIC DNA]</scope>
</reference>
<dbReference type="InterPro" id="IPR050868">
    <property type="entry name" value="ELMO_domain-containing"/>
</dbReference>
<name>A0ABD1VHB7_9LAMI</name>
<proteinExistence type="predicted"/>
<sequence length="185" mass="20223">MDDRGGGSFVAVRRISSGLDRGNSYHSTSAEVVAGSAAWLGRGLSCVCAQRRESDAHPSFDLTPAEEECLQRLQQQIDVAYDSSIPEHQVSSRSFEGTLEICLSWGGTSGLISEQWKEMGWQGKDPSTDFRNLFKIFFESRKVIEPSGVNITFMLIQMLGLEAAECDESYSASAGKGASATYYMP</sequence>
<evidence type="ECO:0000313" key="3">
    <source>
        <dbReference type="Proteomes" id="UP001604277"/>
    </source>
</evidence>
<dbReference type="PANTHER" id="PTHR12771:SF20">
    <property type="entry name" value="ELMO_CED-12 FAMILY PROTEIN"/>
    <property type="match status" value="1"/>
</dbReference>
<accession>A0ABD1VHB7</accession>
<dbReference type="InterPro" id="IPR006816">
    <property type="entry name" value="ELMO_dom"/>
</dbReference>
<gene>
    <name evidence="2" type="ORF">Fot_18007</name>
</gene>
<evidence type="ECO:0000259" key="1">
    <source>
        <dbReference type="Pfam" id="PF04727"/>
    </source>
</evidence>
<feature type="domain" description="ELMO" evidence="1">
    <location>
        <begin position="72"/>
        <end position="132"/>
    </location>
</feature>
<protein>
    <submittedName>
        <fullName evidence="2">ELMO/CED-12 family protein</fullName>
    </submittedName>
</protein>
<evidence type="ECO:0000313" key="2">
    <source>
        <dbReference type="EMBL" id="KAL2536616.1"/>
    </source>
</evidence>
<comment type="caution">
    <text evidence="2">The sequence shown here is derived from an EMBL/GenBank/DDBJ whole genome shotgun (WGS) entry which is preliminary data.</text>
</comment>
<organism evidence="2 3">
    <name type="scientific">Forsythia ovata</name>
    <dbReference type="NCBI Taxonomy" id="205694"/>
    <lineage>
        <taxon>Eukaryota</taxon>
        <taxon>Viridiplantae</taxon>
        <taxon>Streptophyta</taxon>
        <taxon>Embryophyta</taxon>
        <taxon>Tracheophyta</taxon>
        <taxon>Spermatophyta</taxon>
        <taxon>Magnoliopsida</taxon>
        <taxon>eudicotyledons</taxon>
        <taxon>Gunneridae</taxon>
        <taxon>Pentapetalae</taxon>
        <taxon>asterids</taxon>
        <taxon>lamiids</taxon>
        <taxon>Lamiales</taxon>
        <taxon>Oleaceae</taxon>
        <taxon>Forsythieae</taxon>
        <taxon>Forsythia</taxon>
    </lineage>
</organism>